<dbReference type="Gene3D" id="1.10.150.130">
    <property type="match status" value="1"/>
</dbReference>
<dbReference type="InterPro" id="IPR002104">
    <property type="entry name" value="Integrase_catalytic"/>
</dbReference>
<dbReference type="GO" id="GO:0006310">
    <property type="term" value="P:DNA recombination"/>
    <property type="evidence" value="ECO:0007669"/>
    <property type="project" value="UniProtKB-KW"/>
</dbReference>
<dbReference type="Pfam" id="PF14659">
    <property type="entry name" value="Phage_int_SAM_3"/>
    <property type="match status" value="1"/>
</dbReference>
<dbReference type="GO" id="GO:0003677">
    <property type="term" value="F:DNA binding"/>
    <property type="evidence" value="ECO:0007669"/>
    <property type="project" value="UniProtKB-KW"/>
</dbReference>
<dbReference type="InterPro" id="IPR013762">
    <property type="entry name" value="Integrase-like_cat_sf"/>
</dbReference>
<gene>
    <name evidence="6" type="ORF">BMAGN_1563</name>
</gene>
<dbReference type="PANTHER" id="PTHR30629:SF2">
    <property type="entry name" value="PROPHAGE INTEGRASE INTS-RELATED"/>
    <property type="match status" value="1"/>
</dbReference>
<keyword evidence="2" id="KW-0229">DNA integration</keyword>
<dbReference type="STRING" id="1692.BMAGN_1563"/>
<dbReference type="InterPro" id="IPR050808">
    <property type="entry name" value="Phage_Integrase"/>
</dbReference>
<evidence type="ECO:0000256" key="3">
    <source>
        <dbReference type="ARBA" id="ARBA00023125"/>
    </source>
</evidence>
<dbReference type="eggNOG" id="COG0582">
    <property type="taxonomic scope" value="Bacteria"/>
</dbReference>
<keyword evidence="3" id="KW-0238">DNA-binding</keyword>
<dbReference type="GO" id="GO:0015074">
    <property type="term" value="P:DNA integration"/>
    <property type="evidence" value="ECO:0007669"/>
    <property type="project" value="UniProtKB-KW"/>
</dbReference>
<protein>
    <submittedName>
        <fullName evidence="6">Phage integrase</fullName>
    </submittedName>
</protein>
<evidence type="ECO:0000256" key="1">
    <source>
        <dbReference type="ARBA" id="ARBA00008857"/>
    </source>
</evidence>
<keyword evidence="7" id="KW-1185">Reference proteome</keyword>
<comment type="similarity">
    <text evidence="1">Belongs to the 'phage' integrase family.</text>
</comment>
<keyword evidence="4" id="KW-0233">DNA recombination</keyword>
<dbReference type="CDD" id="cd01189">
    <property type="entry name" value="INT_ICEBs1_C_like"/>
    <property type="match status" value="1"/>
</dbReference>
<dbReference type="SUPFAM" id="SSF56349">
    <property type="entry name" value="DNA breaking-rejoining enzymes"/>
    <property type="match status" value="1"/>
</dbReference>
<sequence length="373" mass="41562">MVTITKYAIKSGKTFYRVRYEKPDGRQSDKRGFKRKADAEKWAAEHVTTAIAHGAFVNPSDGMVRVETLWGAWAAKKRIRVKPSYMDDLEGAWRKYVAPTFARMPVARITRMMVQHWVNKIHEGKIDGKPKSATVVLRAYGILSGICADAVRDRMIGNNPCEGVELPRKQRKGKHPYLTQDQLFALAAKCGPKYRLFLLTLGLTGLRWGEAAALTVGDVDIARRRLSVTKSATQVARNKVVMGSPKTHEMRTVTMPKMLADMLPVDGRPKRAILFHDPDSRDGHMKQFDSPKSGTNVFSRACDELGLPRMTVHDLRHTAASLMVRSGANVKAVQRQLGHASAAMTLDVYADLFDDDLDSVSESLDRLLKSSGD</sequence>
<dbReference type="RefSeq" id="WP_022860403.1">
    <property type="nucleotide sequence ID" value="NZ_JGZB01000009.1"/>
</dbReference>
<comment type="caution">
    <text evidence="6">The sequence shown here is derived from an EMBL/GenBank/DDBJ whole genome shotgun (WGS) entry which is preliminary data.</text>
</comment>
<dbReference type="Proteomes" id="UP000029052">
    <property type="component" value="Unassembled WGS sequence"/>
</dbReference>
<dbReference type="InterPro" id="IPR010998">
    <property type="entry name" value="Integrase_recombinase_N"/>
</dbReference>
<dbReference type="EMBL" id="JGZB01000009">
    <property type="protein sequence ID" value="KFI67752.1"/>
    <property type="molecule type" value="Genomic_DNA"/>
</dbReference>
<organism evidence="6 7">
    <name type="scientific">Bifidobacterium magnum</name>
    <dbReference type="NCBI Taxonomy" id="1692"/>
    <lineage>
        <taxon>Bacteria</taxon>
        <taxon>Bacillati</taxon>
        <taxon>Actinomycetota</taxon>
        <taxon>Actinomycetes</taxon>
        <taxon>Bifidobacteriales</taxon>
        <taxon>Bifidobacteriaceae</taxon>
        <taxon>Bifidobacterium</taxon>
    </lineage>
</organism>
<dbReference type="InterPro" id="IPR011010">
    <property type="entry name" value="DNA_brk_join_enz"/>
</dbReference>
<dbReference type="PANTHER" id="PTHR30629">
    <property type="entry name" value="PROPHAGE INTEGRASE"/>
    <property type="match status" value="1"/>
</dbReference>
<evidence type="ECO:0000313" key="6">
    <source>
        <dbReference type="EMBL" id="KFI67752.1"/>
    </source>
</evidence>
<feature type="domain" description="Tyr recombinase" evidence="5">
    <location>
        <begin position="173"/>
        <end position="362"/>
    </location>
</feature>
<evidence type="ECO:0000256" key="4">
    <source>
        <dbReference type="ARBA" id="ARBA00023172"/>
    </source>
</evidence>
<name>A0A087B9Q2_9BIFI</name>
<evidence type="ECO:0000259" key="5">
    <source>
        <dbReference type="PROSITE" id="PS51898"/>
    </source>
</evidence>
<reference evidence="6 7" key="1">
    <citation type="submission" date="2014-03" db="EMBL/GenBank/DDBJ databases">
        <title>Genomics of Bifidobacteria.</title>
        <authorList>
            <person name="Ventura M."/>
            <person name="Milani C."/>
            <person name="Lugli G.A."/>
        </authorList>
    </citation>
    <scope>NUCLEOTIDE SEQUENCE [LARGE SCALE GENOMIC DNA]</scope>
    <source>
        <strain evidence="6 7">LMG 11591</strain>
    </source>
</reference>
<evidence type="ECO:0000256" key="2">
    <source>
        <dbReference type="ARBA" id="ARBA00022908"/>
    </source>
</evidence>
<dbReference type="Pfam" id="PF00589">
    <property type="entry name" value="Phage_integrase"/>
    <property type="match status" value="1"/>
</dbReference>
<accession>A0A087B9Q2</accession>
<dbReference type="InterPro" id="IPR004107">
    <property type="entry name" value="Integrase_SAM-like_N"/>
</dbReference>
<evidence type="ECO:0000313" key="7">
    <source>
        <dbReference type="Proteomes" id="UP000029052"/>
    </source>
</evidence>
<proteinExistence type="inferred from homology"/>
<dbReference type="AlphaFoldDB" id="A0A087B9Q2"/>
<dbReference type="Gene3D" id="1.10.443.10">
    <property type="entry name" value="Intergrase catalytic core"/>
    <property type="match status" value="1"/>
</dbReference>
<dbReference type="PROSITE" id="PS51898">
    <property type="entry name" value="TYR_RECOMBINASE"/>
    <property type="match status" value="1"/>
</dbReference>